<dbReference type="Proteomes" id="UP000005237">
    <property type="component" value="Unassembled WGS sequence"/>
</dbReference>
<organism evidence="2 3">
    <name type="scientific">Caenorhabditis japonica</name>
    <dbReference type="NCBI Taxonomy" id="281687"/>
    <lineage>
        <taxon>Eukaryota</taxon>
        <taxon>Metazoa</taxon>
        <taxon>Ecdysozoa</taxon>
        <taxon>Nematoda</taxon>
        <taxon>Chromadorea</taxon>
        <taxon>Rhabditida</taxon>
        <taxon>Rhabditina</taxon>
        <taxon>Rhabditomorpha</taxon>
        <taxon>Rhabditoidea</taxon>
        <taxon>Rhabditidae</taxon>
        <taxon>Peloderinae</taxon>
        <taxon>Caenorhabditis</taxon>
    </lineage>
</organism>
<dbReference type="AlphaFoldDB" id="A0A8R1I2B3"/>
<sequence length="267" mass="30991">MPPATAEQKKKKCQDDFAIEASGILDELLLLIIETKNNAPKTIDEKNFWSEKWIEKVDDIGEKLDNFSIRLASAENCEKVDWRMNEPMTAGLIAVLNSMNQVTQQMYNIQNYFQTCKLMSIKKDMENHLEKLKAEEKVLQAKISEKQALIKEAEDKERIKRREEDEEVIRARGLKRAEEDIKKMLDEQAAIRALAGRTSYRNLNDEVNLTENDAETQTLEESTRTGRRRSRSIGRVVKRVKKTIRRSISAVNLYMENHSIPHILPHH</sequence>
<evidence type="ECO:0000256" key="1">
    <source>
        <dbReference type="SAM" id="MobiDB-lite"/>
    </source>
</evidence>
<keyword evidence="3" id="KW-1185">Reference proteome</keyword>
<feature type="compositionally biased region" description="Polar residues" evidence="1">
    <location>
        <begin position="211"/>
        <end position="220"/>
    </location>
</feature>
<evidence type="ECO:0000313" key="3">
    <source>
        <dbReference type="Proteomes" id="UP000005237"/>
    </source>
</evidence>
<protein>
    <submittedName>
        <fullName evidence="2">Uncharacterized protein</fullName>
    </submittedName>
</protein>
<proteinExistence type="predicted"/>
<reference evidence="3" key="1">
    <citation type="submission" date="2010-08" db="EMBL/GenBank/DDBJ databases">
        <authorList>
            <consortium name="Caenorhabditis japonica Sequencing Consortium"/>
            <person name="Wilson R.K."/>
        </authorList>
    </citation>
    <scope>NUCLEOTIDE SEQUENCE [LARGE SCALE GENOMIC DNA]</scope>
    <source>
        <strain evidence="3">DF5081</strain>
    </source>
</reference>
<feature type="region of interest" description="Disordered" evidence="1">
    <location>
        <begin position="211"/>
        <end position="232"/>
    </location>
</feature>
<dbReference type="EnsemblMetazoa" id="CJA16273.1">
    <property type="protein sequence ID" value="CJA16273.1"/>
    <property type="gene ID" value="WBGene00135477"/>
</dbReference>
<accession>A0A8R1I2B3</accession>
<name>A0A8R1I2B3_CAEJA</name>
<evidence type="ECO:0000313" key="2">
    <source>
        <dbReference type="EnsemblMetazoa" id="CJA16273.1"/>
    </source>
</evidence>
<reference evidence="2" key="2">
    <citation type="submission" date="2022-06" db="UniProtKB">
        <authorList>
            <consortium name="EnsemblMetazoa"/>
        </authorList>
    </citation>
    <scope>IDENTIFICATION</scope>
    <source>
        <strain evidence="2">DF5081</strain>
    </source>
</reference>